<feature type="compositionally biased region" description="Polar residues" evidence="1">
    <location>
        <begin position="130"/>
        <end position="154"/>
    </location>
</feature>
<proteinExistence type="predicted"/>
<feature type="domain" description="Fungal-type protein kinase" evidence="2">
    <location>
        <begin position="50"/>
        <end position="127"/>
    </location>
</feature>
<gene>
    <name evidence="3" type="ORF">EW145_g2413</name>
</gene>
<evidence type="ECO:0000259" key="2">
    <source>
        <dbReference type="Pfam" id="PF17667"/>
    </source>
</evidence>
<dbReference type="Pfam" id="PF17667">
    <property type="entry name" value="Pkinase_fungal"/>
    <property type="match status" value="1"/>
</dbReference>
<dbReference type="EMBL" id="SGPK01000084">
    <property type="protein sequence ID" value="THH08858.1"/>
    <property type="molecule type" value="Genomic_DNA"/>
</dbReference>
<organism evidence="3 4">
    <name type="scientific">Phellinidium pouzarii</name>
    <dbReference type="NCBI Taxonomy" id="167371"/>
    <lineage>
        <taxon>Eukaryota</taxon>
        <taxon>Fungi</taxon>
        <taxon>Dikarya</taxon>
        <taxon>Basidiomycota</taxon>
        <taxon>Agaricomycotina</taxon>
        <taxon>Agaricomycetes</taxon>
        <taxon>Hymenochaetales</taxon>
        <taxon>Hymenochaetaceae</taxon>
        <taxon>Phellinidium</taxon>
    </lineage>
</organism>
<feature type="region of interest" description="Disordered" evidence="1">
    <location>
        <begin position="1"/>
        <end position="25"/>
    </location>
</feature>
<dbReference type="InterPro" id="IPR040976">
    <property type="entry name" value="Pkinase_fungal"/>
</dbReference>
<accession>A0A4S4LCV3</accession>
<reference evidence="3 4" key="1">
    <citation type="submission" date="2019-02" db="EMBL/GenBank/DDBJ databases">
        <title>Genome sequencing of the rare red list fungi Phellinidium pouzarii.</title>
        <authorList>
            <person name="Buettner E."/>
            <person name="Kellner H."/>
        </authorList>
    </citation>
    <scope>NUCLEOTIDE SEQUENCE [LARGE SCALE GENOMIC DNA]</scope>
    <source>
        <strain evidence="3 4">DSM 108285</strain>
    </source>
</reference>
<comment type="caution">
    <text evidence="3">The sequence shown here is derived from an EMBL/GenBank/DDBJ whole genome shotgun (WGS) entry which is preliminary data.</text>
</comment>
<dbReference type="Proteomes" id="UP000308199">
    <property type="component" value="Unassembled WGS sequence"/>
</dbReference>
<keyword evidence="4" id="KW-1185">Reference proteome</keyword>
<dbReference type="OrthoDB" id="2804258at2759"/>
<dbReference type="AlphaFoldDB" id="A0A4S4LCV3"/>
<evidence type="ECO:0000256" key="1">
    <source>
        <dbReference type="SAM" id="MobiDB-lite"/>
    </source>
</evidence>
<sequence length="318" mass="36442">MTLRPRSVPGESPDHFREPTKTPVSHTGKLYHVVPQPLQCSQTLNKMVYLAHQENGKNLHLRHHCRAVSRENAETQYSVENLSDMFAALANISAALKYIYVSGWAHRDISSYNIYLYNKREGQDPDKMNGGQTLDDTSKMHNSSNRSSGRQVSRNTDETQVSKDTNENPIEAFDNIAEKLFEKLGAGASVSVIVDEQKVKSQGTGVWYITLHDMEPLRWIAVWKLFLYEDPPEKRTEMERSYQADKANLLFPHLLNFKDRYNFLTNKSIFSHLTSYLPNFLNKVVDSLNELRAFLLSRYTRAEAEAPERIDKSASKAK</sequence>
<feature type="region of interest" description="Disordered" evidence="1">
    <location>
        <begin position="121"/>
        <end position="166"/>
    </location>
</feature>
<evidence type="ECO:0000313" key="4">
    <source>
        <dbReference type="Proteomes" id="UP000308199"/>
    </source>
</evidence>
<evidence type="ECO:0000313" key="3">
    <source>
        <dbReference type="EMBL" id="THH08858.1"/>
    </source>
</evidence>
<feature type="compositionally biased region" description="Basic and acidic residues" evidence="1">
    <location>
        <begin position="155"/>
        <end position="166"/>
    </location>
</feature>
<name>A0A4S4LCV3_9AGAM</name>
<protein>
    <recommendedName>
        <fullName evidence="2">Fungal-type protein kinase domain-containing protein</fullName>
    </recommendedName>
</protein>